<evidence type="ECO:0000256" key="8">
    <source>
        <dbReference type="SAM" id="Phobius"/>
    </source>
</evidence>
<feature type="transmembrane region" description="Helical" evidence="8">
    <location>
        <begin position="142"/>
        <end position="167"/>
    </location>
</feature>
<keyword evidence="6" id="KW-0862">Zinc</keyword>
<dbReference type="Proteomes" id="UP000245956">
    <property type="component" value="Unassembled WGS sequence"/>
</dbReference>
<evidence type="ECO:0000256" key="1">
    <source>
        <dbReference type="ARBA" id="ARBA00004141"/>
    </source>
</evidence>
<dbReference type="GO" id="GO:0006882">
    <property type="term" value="P:intracellular zinc ion homeostasis"/>
    <property type="evidence" value="ECO:0007669"/>
    <property type="project" value="TreeGrafter"/>
</dbReference>
<protein>
    <recommendedName>
        <fullName evidence="11">Hemolysin-III family protein</fullName>
    </recommendedName>
</protein>
<dbReference type="PANTHER" id="PTHR20855:SF52">
    <property type="entry name" value="ADIPONECTIN RECEPTOR PROTEIN"/>
    <property type="match status" value="1"/>
</dbReference>
<accession>A0A2U3DRV8</accession>
<evidence type="ECO:0000256" key="3">
    <source>
        <dbReference type="ARBA" id="ARBA00022692"/>
    </source>
</evidence>
<keyword evidence="3 8" id="KW-0812">Transmembrane</keyword>
<feature type="binding site" evidence="6">
    <location>
        <position position="277"/>
    </location>
    <ligand>
        <name>Zn(2+)</name>
        <dbReference type="ChEBI" id="CHEBI:29105"/>
    </ligand>
</feature>
<name>A0A2U3DRV8_PURLI</name>
<sequence length="914" mass="102861">MPRKKLKNRRVPRVNIGVPSEPTIHSKPRTRTVTCQEISAWQLDNRYILSGYRPENADYTQIFTSLTFLHNETCNVHTHLIGGLLLPFIAIGFLRHMAGPQFLNVSAMDYAMFGMYFWCAEVCLILSALYHLLQPHSHRVELLWHTMDLLGIVSAAVGTITSGIYYVFPCEANLRKLHWAIAFIAGSLTGILCLAPWLKTSRWRKVKVAAFLVFGSSSFIPLIHGTLRYGLEYMLQYSGMKWYLLELAVYSIGVSLYMLRLPERLAPGKFDIWGSSHQIFHVAVMACNSTLRVYELVTFAHRRGDWGRDVPNRVRSFRCRQRTAAVLSASLHWLLELATNANVDPKAVINFAVRVAMNLLLLKVGGRMVNTSRVKVAFNEVLGLDLPKQSRALRKIDPTGLTGKGDNYVVNTNAMRGIAKSNVRGAARQAWQILGGMEHKCRRAAHTSNKGSRTAALAVLHAKQRRLRFLVGLLIRRDDSTRLPTVLGGVQIRKAVAPVLTSRANHLNKRSSTAASSRVTMYASGSSAQGLHPTEAGNSRSDDDTHRRTRRGPNNEEFLPHIVPAEAWKAPHKFGIPQSWIVEVDSTPDRSMTLSNDSWVREHRNWMHAHAGILELPAASDLQDIGEIRDAPGPIESYWNSAGDYESEAISARGQDRGLWWTLEVLRRDPDEFEMHIFKRFSAYGGVEVLENLFYQFSRTCRESPGCLDVWCEVEGLALYLKNYVGDFTGTDDTSRASDVVALLGALTIAALVVLDEKGSLRPDGDIPNIGFILSIMIERGWEIGTPFDARSHCTSWVYRVIDMADKAGIGLFGGRHFQDALHAIRKNEASGRTPYLTRKWDVVNFTQRLQNYKRKHQHRLPSHIPFRGIAIPLGIGGTNFDITRLPYEQRRRFVLECHSSSDNFDSSSSESDY</sequence>
<proteinExistence type="inferred from homology"/>
<feature type="binding site" evidence="6">
    <location>
        <position position="281"/>
    </location>
    <ligand>
        <name>Zn(2+)</name>
        <dbReference type="ChEBI" id="CHEBI:29105"/>
    </ligand>
</feature>
<reference evidence="9 10" key="1">
    <citation type="journal article" date="2016" name="Front. Microbiol.">
        <title>Genome and transcriptome sequences reveal the specific parasitism of the nematophagous Purpureocillium lilacinum 36-1.</title>
        <authorList>
            <person name="Xie J."/>
            <person name="Li S."/>
            <person name="Mo C."/>
            <person name="Xiao X."/>
            <person name="Peng D."/>
            <person name="Wang G."/>
            <person name="Xiao Y."/>
        </authorList>
    </citation>
    <scope>NUCLEOTIDE SEQUENCE [LARGE SCALE GENOMIC DNA]</scope>
    <source>
        <strain evidence="9 10">36-1</strain>
    </source>
</reference>
<evidence type="ECO:0000313" key="10">
    <source>
        <dbReference type="Proteomes" id="UP000245956"/>
    </source>
</evidence>
<dbReference type="EMBL" id="LCWV01000040">
    <property type="protein sequence ID" value="PWI64979.1"/>
    <property type="molecule type" value="Genomic_DNA"/>
</dbReference>
<dbReference type="Pfam" id="PF03006">
    <property type="entry name" value="HlyIII"/>
    <property type="match status" value="1"/>
</dbReference>
<evidence type="ECO:0000256" key="7">
    <source>
        <dbReference type="SAM" id="MobiDB-lite"/>
    </source>
</evidence>
<feature type="binding site" evidence="6">
    <location>
        <position position="131"/>
    </location>
    <ligand>
        <name>Zn(2+)</name>
        <dbReference type="ChEBI" id="CHEBI:29105"/>
    </ligand>
</feature>
<organism evidence="9 10">
    <name type="scientific">Purpureocillium lilacinum</name>
    <name type="common">Paecilomyces lilacinus</name>
    <dbReference type="NCBI Taxonomy" id="33203"/>
    <lineage>
        <taxon>Eukaryota</taxon>
        <taxon>Fungi</taxon>
        <taxon>Dikarya</taxon>
        <taxon>Ascomycota</taxon>
        <taxon>Pezizomycotina</taxon>
        <taxon>Sordariomycetes</taxon>
        <taxon>Hypocreomycetidae</taxon>
        <taxon>Hypocreales</taxon>
        <taxon>Ophiocordycipitaceae</taxon>
        <taxon>Purpureocillium</taxon>
    </lineage>
</organism>
<feature type="transmembrane region" description="Helical" evidence="8">
    <location>
        <begin position="210"/>
        <end position="230"/>
    </location>
</feature>
<feature type="region of interest" description="Disordered" evidence="7">
    <location>
        <begin position="505"/>
        <end position="556"/>
    </location>
</feature>
<feature type="transmembrane region" description="Helical" evidence="8">
    <location>
        <begin position="179"/>
        <end position="198"/>
    </location>
</feature>
<keyword evidence="6" id="KW-0479">Metal-binding</keyword>
<keyword evidence="4 8" id="KW-1133">Transmembrane helix</keyword>
<dbReference type="PANTHER" id="PTHR20855">
    <property type="entry name" value="ADIPOR/PROGESTIN RECEPTOR-RELATED"/>
    <property type="match status" value="1"/>
</dbReference>
<evidence type="ECO:0000256" key="4">
    <source>
        <dbReference type="ARBA" id="ARBA00022989"/>
    </source>
</evidence>
<dbReference type="GO" id="GO:0046872">
    <property type="term" value="F:metal ion binding"/>
    <property type="evidence" value="ECO:0007669"/>
    <property type="project" value="UniProtKB-KW"/>
</dbReference>
<feature type="transmembrane region" description="Helical" evidence="8">
    <location>
        <begin position="110"/>
        <end position="130"/>
    </location>
</feature>
<evidence type="ECO:0000256" key="6">
    <source>
        <dbReference type="PIRSR" id="PIRSR604254-1"/>
    </source>
</evidence>
<keyword evidence="5 8" id="KW-0472">Membrane</keyword>
<dbReference type="GO" id="GO:0038023">
    <property type="term" value="F:signaling receptor activity"/>
    <property type="evidence" value="ECO:0007669"/>
    <property type="project" value="TreeGrafter"/>
</dbReference>
<evidence type="ECO:0000313" key="9">
    <source>
        <dbReference type="EMBL" id="PWI64979.1"/>
    </source>
</evidence>
<dbReference type="InterPro" id="IPR004254">
    <property type="entry name" value="AdipoR/HlyIII-related"/>
</dbReference>
<evidence type="ECO:0000256" key="5">
    <source>
        <dbReference type="ARBA" id="ARBA00023136"/>
    </source>
</evidence>
<dbReference type="GO" id="GO:0016020">
    <property type="term" value="C:membrane"/>
    <property type="evidence" value="ECO:0007669"/>
    <property type="project" value="UniProtKB-SubCell"/>
</dbReference>
<comment type="subcellular location">
    <subcellularLocation>
        <location evidence="1">Membrane</location>
        <topology evidence="1">Multi-pass membrane protein</topology>
    </subcellularLocation>
</comment>
<comment type="similarity">
    <text evidence="2">Belongs to the ADIPOR family.</text>
</comment>
<comment type="caution">
    <text evidence="9">The sequence shown here is derived from an EMBL/GenBank/DDBJ whole genome shotgun (WGS) entry which is preliminary data.</text>
</comment>
<feature type="compositionally biased region" description="Polar residues" evidence="7">
    <location>
        <begin position="505"/>
        <end position="529"/>
    </location>
</feature>
<evidence type="ECO:0000256" key="2">
    <source>
        <dbReference type="ARBA" id="ARBA00007018"/>
    </source>
</evidence>
<feature type="transmembrane region" description="Helical" evidence="8">
    <location>
        <begin position="242"/>
        <end position="259"/>
    </location>
</feature>
<evidence type="ECO:0008006" key="11">
    <source>
        <dbReference type="Google" id="ProtNLM"/>
    </source>
</evidence>
<dbReference type="AlphaFoldDB" id="A0A2U3DRV8"/>
<gene>
    <name evidence="9" type="ORF">PCL_08338</name>
</gene>